<feature type="site" description="Important for substrate specificity" evidence="6">
    <location>
        <position position="71"/>
    </location>
</feature>
<reference evidence="7" key="2">
    <citation type="journal article" date="2021" name="PeerJ">
        <title>Extensive microbial diversity within the chicken gut microbiome revealed by metagenomics and culture.</title>
        <authorList>
            <person name="Gilroy R."/>
            <person name="Ravi A."/>
            <person name="Getino M."/>
            <person name="Pursley I."/>
            <person name="Horton D.L."/>
            <person name="Alikhan N.F."/>
            <person name="Baker D."/>
            <person name="Gharbi K."/>
            <person name="Hall N."/>
            <person name="Watson M."/>
            <person name="Adriaenssens E.M."/>
            <person name="Foster-Nyarko E."/>
            <person name="Jarju S."/>
            <person name="Secka A."/>
            <person name="Antonio M."/>
            <person name="Oren A."/>
            <person name="Chaudhuri R.R."/>
            <person name="La Ragione R."/>
            <person name="Hildebrand F."/>
            <person name="Pallen M.J."/>
        </authorList>
    </citation>
    <scope>NUCLEOTIDE SEQUENCE</scope>
    <source>
        <strain evidence="7">ChiBcolR7-354</strain>
    </source>
</reference>
<dbReference type="PANTHER" id="PTHR43213">
    <property type="entry name" value="BIFUNCTIONAL DTTP/UTP PYROPHOSPHATASE/METHYLTRANSFERASE PROTEIN-RELATED"/>
    <property type="match status" value="1"/>
</dbReference>
<comment type="cofactor">
    <cofactor evidence="1 6">
        <name>a divalent metal cation</name>
        <dbReference type="ChEBI" id="CHEBI:60240"/>
    </cofactor>
</comment>
<feature type="active site" description="Proton acceptor" evidence="6">
    <location>
        <position position="70"/>
    </location>
</feature>
<dbReference type="GO" id="GO:0047429">
    <property type="term" value="F:nucleoside triphosphate diphosphatase activity"/>
    <property type="evidence" value="ECO:0007669"/>
    <property type="project" value="UniProtKB-EC"/>
</dbReference>
<evidence type="ECO:0000313" key="7">
    <source>
        <dbReference type="EMBL" id="HIQ77960.1"/>
    </source>
</evidence>
<dbReference type="CDD" id="cd00555">
    <property type="entry name" value="Maf"/>
    <property type="match status" value="1"/>
</dbReference>
<comment type="caution">
    <text evidence="7">The sequence shown here is derived from an EMBL/GenBank/DDBJ whole genome shotgun (WGS) entry which is preliminary data.</text>
</comment>
<dbReference type="GO" id="GO:0009117">
    <property type="term" value="P:nucleotide metabolic process"/>
    <property type="evidence" value="ECO:0007669"/>
    <property type="project" value="UniProtKB-KW"/>
</dbReference>
<dbReference type="NCBIfam" id="TIGR00172">
    <property type="entry name" value="maf"/>
    <property type="match status" value="1"/>
</dbReference>
<comment type="caution">
    <text evidence="6">Lacks conserved residue(s) required for the propagation of feature annotation.</text>
</comment>
<comment type="subcellular location">
    <subcellularLocation>
        <location evidence="2 6">Cytoplasm</location>
    </subcellularLocation>
</comment>
<evidence type="ECO:0000256" key="4">
    <source>
        <dbReference type="ARBA" id="ARBA00022801"/>
    </source>
</evidence>
<dbReference type="GO" id="GO:0005737">
    <property type="term" value="C:cytoplasm"/>
    <property type="evidence" value="ECO:0007669"/>
    <property type="project" value="UniProtKB-SubCell"/>
</dbReference>
<sequence length="190" mass="20440">MSVVLASGSPRRRELLEMLRVPGLEIVPSHGAECPPEGATPEETVKALARAKAAEVAEHRAAEDVIIGADTLVVLDGEMLGKPRSEEMAREMLRALSGRSHEVWTGVCLIRPGEELAEAERTVVSFRALEDREIDAYIATGEPMDKAGAYGAQGLGALFVEGIEGDFFNVMGLPLCRLGLMLKKMGVELL</sequence>
<dbReference type="PANTHER" id="PTHR43213:SF5">
    <property type="entry name" value="BIFUNCTIONAL DTTP_UTP PYROPHOSPHATASE_METHYLTRANSFERASE PROTEIN-RELATED"/>
    <property type="match status" value="1"/>
</dbReference>
<comment type="catalytic activity">
    <reaction evidence="6">
        <text>dTTP + H2O = dTMP + diphosphate + H(+)</text>
        <dbReference type="Rhea" id="RHEA:28534"/>
        <dbReference type="ChEBI" id="CHEBI:15377"/>
        <dbReference type="ChEBI" id="CHEBI:15378"/>
        <dbReference type="ChEBI" id="CHEBI:33019"/>
        <dbReference type="ChEBI" id="CHEBI:37568"/>
        <dbReference type="ChEBI" id="CHEBI:63528"/>
        <dbReference type="EC" id="3.6.1.9"/>
    </reaction>
</comment>
<keyword evidence="3 6" id="KW-0963">Cytoplasm</keyword>
<dbReference type="Gene3D" id="3.90.950.10">
    <property type="match status" value="1"/>
</dbReference>
<evidence type="ECO:0000256" key="1">
    <source>
        <dbReference type="ARBA" id="ARBA00001968"/>
    </source>
</evidence>
<evidence type="ECO:0000256" key="5">
    <source>
        <dbReference type="ARBA" id="ARBA00023080"/>
    </source>
</evidence>
<dbReference type="Pfam" id="PF02545">
    <property type="entry name" value="Maf"/>
    <property type="match status" value="1"/>
</dbReference>
<proteinExistence type="inferred from homology"/>
<comment type="function">
    <text evidence="6">Nucleoside triphosphate pyrophosphatase that hydrolyzes dTTP and UTP. May have a dual role in cell division arrest and in preventing the incorporation of modified nucleotides into cellular nucleic acids.</text>
</comment>
<evidence type="ECO:0000256" key="3">
    <source>
        <dbReference type="ARBA" id="ARBA00022490"/>
    </source>
</evidence>
<feature type="site" description="Important for substrate specificity" evidence="6">
    <location>
        <position position="153"/>
    </location>
</feature>
<dbReference type="EMBL" id="DVGA01000022">
    <property type="protein sequence ID" value="HIQ77960.1"/>
    <property type="molecule type" value="Genomic_DNA"/>
</dbReference>
<protein>
    <recommendedName>
        <fullName evidence="6">dTTP/UTP pyrophosphatase</fullName>
        <shortName evidence="6">dTTPase/UTPase</shortName>
        <ecNumber evidence="6">3.6.1.9</ecNumber>
    </recommendedName>
    <alternativeName>
        <fullName evidence="6">Nucleoside triphosphate pyrophosphatase</fullName>
    </alternativeName>
    <alternativeName>
        <fullName evidence="6">Nucleotide pyrophosphatase</fullName>
        <shortName evidence="6">Nucleotide PPase</shortName>
    </alternativeName>
</protein>
<dbReference type="FunFam" id="3.90.950.10:FF:000005">
    <property type="entry name" value="7-methyl-GTP pyrophosphatase"/>
    <property type="match status" value="1"/>
</dbReference>
<organism evidence="7 8">
    <name type="scientific">Candidatus Scatomorpha intestinavium</name>
    <dbReference type="NCBI Taxonomy" id="2840922"/>
    <lineage>
        <taxon>Bacteria</taxon>
        <taxon>Bacillati</taxon>
        <taxon>Bacillota</taxon>
        <taxon>Clostridia</taxon>
        <taxon>Eubacteriales</taxon>
        <taxon>Candidatus Scatomorpha</taxon>
    </lineage>
</organism>
<dbReference type="HAMAP" id="MF_00528">
    <property type="entry name" value="Maf"/>
    <property type="match status" value="1"/>
</dbReference>
<keyword evidence="4 6" id="KW-0378">Hydrolase</keyword>
<dbReference type="InterPro" id="IPR003697">
    <property type="entry name" value="Maf-like"/>
</dbReference>
<keyword evidence="5 6" id="KW-0546">Nucleotide metabolism</keyword>
<comment type="similarity">
    <text evidence="6">Belongs to the Maf family. YhdE subfamily.</text>
</comment>
<comment type="catalytic activity">
    <reaction evidence="6">
        <text>UTP + H2O = UMP + diphosphate + H(+)</text>
        <dbReference type="Rhea" id="RHEA:29395"/>
        <dbReference type="ChEBI" id="CHEBI:15377"/>
        <dbReference type="ChEBI" id="CHEBI:15378"/>
        <dbReference type="ChEBI" id="CHEBI:33019"/>
        <dbReference type="ChEBI" id="CHEBI:46398"/>
        <dbReference type="ChEBI" id="CHEBI:57865"/>
        <dbReference type="EC" id="3.6.1.9"/>
    </reaction>
</comment>
<dbReference type="PIRSF" id="PIRSF006305">
    <property type="entry name" value="Maf"/>
    <property type="match status" value="1"/>
</dbReference>
<feature type="site" description="Important for substrate specificity" evidence="6">
    <location>
        <position position="11"/>
    </location>
</feature>
<dbReference type="InterPro" id="IPR029001">
    <property type="entry name" value="ITPase-like_fam"/>
</dbReference>
<dbReference type="AlphaFoldDB" id="A0A9D1CT31"/>
<gene>
    <name evidence="7" type="primary">maf</name>
    <name evidence="7" type="ORF">IAB77_01720</name>
</gene>
<dbReference type="SUPFAM" id="SSF52972">
    <property type="entry name" value="ITPase-like"/>
    <property type="match status" value="1"/>
</dbReference>
<accession>A0A9D1CT31</accession>
<evidence type="ECO:0000256" key="2">
    <source>
        <dbReference type="ARBA" id="ARBA00004496"/>
    </source>
</evidence>
<dbReference type="EC" id="3.6.1.9" evidence="6"/>
<evidence type="ECO:0000256" key="6">
    <source>
        <dbReference type="HAMAP-Rule" id="MF_00528"/>
    </source>
</evidence>
<evidence type="ECO:0000313" key="8">
    <source>
        <dbReference type="Proteomes" id="UP000824262"/>
    </source>
</evidence>
<reference evidence="7" key="1">
    <citation type="submission" date="2020-10" db="EMBL/GenBank/DDBJ databases">
        <authorList>
            <person name="Gilroy R."/>
        </authorList>
    </citation>
    <scope>NUCLEOTIDE SEQUENCE</scope>
    <source>
        <strain evidence="7">ChiBcolR7-354</strain>
    </source>
</reference>
<name>A0A9D1CT31_9FIRM</name>
<dbReference type="Proteomes" id="UP000824262">
    <property type="component" value="Unassembled WGS sequence"/>
</dbReference>